<evidence type="ECO:0000313" key="2">
    <source>
        <dbReference type="Proteomes" id="UP001161691"/>
    </source>
</evidence>
<dbReference type="RefSeq" id="WP_282909703.1">
    <property type="nucleotide sequence ID" value="NZ_JAGRPV010000001.1"/>
</dbReference>
<accession>A0ABT6TJ80</accession>
<name>A0ABT6TJ80_9BACL</name>
<organism evidence="1 2">
    <name type="scientific">Cohnella hashimotonis</name>
    <dbReference type="NCBI Taxonomy" id="2826895"/>
    <lineage>
        <taxon>Bacteria</taxon>
        <taxon>Bacillati</taxon>
        <taxon>Bacillota</taxon>
        <taxon>Bacilli</taxon>
        <taxon>Bacillales</taxon>
        <taxon>Paenibacillaceae</taxon>
        <taxon>Cohnella</taxon>
    </lineage>
</organism>
<dbReference type="EMBL" id="JAGRPV010000001">
    <property type="protein sequence ID" value="MDI4646892.1"/>
    <property type="molecule type" value="Genomic_DNA"/>
</dbReference>
<comment type="caution">
    <text evidence="1">The sequence shown here is derived from an EMBL/GenBank/DDBJ whole genome shotgun (WGS) entry which is preliminary data.</text>
</comment>
<reference evidence="1" key="1">
    <citation type="submission" date="2023-04" db="EMBL/GenBank/DDBJ databases">
        <title>Comparative genomic analysis of Cohnella hashimotonis sp. nov., isolated from the International Space Station.</title>
        <authorList>
            <person name="Venkateswaran K."/>
            <person name="Simpson A."/>
        </authorList>
    </citation>
    <scope>NUCLEOTIDE SEQUENCE</scope>
    <source>
        <strain evidence="1">F6_2S_P_1</strain>
    </source>
</reference>
<protein>
    <recommendedName>
        <fullName evidence="3">Beta-galactosidase trimerisation domain-containing protein</fullName>
    </recommendedName>
</protein>
<evidence type="ECO:0008006" key="3">
    <source>
        <dbReference type="Google" id="ProtNLM"/>
    </source>
</evidence>
<sequence length="671" mass="75946">MHAYYEKWIWIELIGFDNTSPDYGVGAYMENAGFVPDAMSLLLFTSDFIHTHGGMSEERPLPPEVCSYGARPYGKSRMLQSWTNLQLRGLVRELQRAGTQVYCSFFDMFQTHNPERLRPTEWCAAHPELYEMRRSGEAFRVINPLRRLLDGTLYEDLFVRDLTAVMRDYGFDGYHGADGYTSPRLCIAEIDYSDDMSGQFAAYMQQRGLAAGFELACEGDPEAMEARAAQIWSGHRLEWIDFHAGRWAELWRKIMTALKADGKKAVLNTAWTRDPFEAMYRYGVDYKRLAACGIDGFVVEAGAAALSSGGEDWDYEPCTEFMATILSLKAYLPDVRLICLNAVHDTYEQWDVLNHAPTLLDRDILCFSNLYLHDQNGIRRCTEGFVACLGDDVAAHGWARIAKLWAAGYEGMPERTLGASFVWSDAVLHRSLADYADRREWPVHKFVHEWLERGAPLHSVVNVRDLGAHEGVIVVTHAHLLPEAELSTVLGYRGGSVLLAGRRTDTLSEMLHAAGLAIPDIPDARFCAIRSANGSWLETLREEPVQRAAPERDEAINDSHNWLVPLYYAPIEEPFHERIVQALLSETGAPRPTKNEADIRLIPLRMSASRWRILIRNLAMNYKIAQLDLRRPIRRIDTLTDFPGVPVLPEGQHVRLSVPGRGMVAIEADFY</sequence>
<keyword evidence="2" id="KW-1185">Reference proteome</keyword>
<dbReference type="Proteomes" id="UP001161691">
    <property type="component" value="Unassembled WGS sequence"/>
</dbReference>
<evidence type="ECO:0000313" key="1">
    <source>
        <dbReference type="EMBL" id="MDI4646892.1"/>
    </source>
</evidence>
<proteinExistence type="predicted"/>
<gene>
    <name evidence="1" type="ORF">KB449_18095</name>
</gene>